<dbReference type="InterPro" id="IPR051093">
    <property type="entry name" value="Neuroligin/BSAL"/>
</dbReference>
<dbReference type="InterPro" id="IPR029058">
    <property type="entry name" value="AB_hydrolase_fold"/>
</dbReference>
<feature type="region of interest" description="Disordered" evidence="4">
    <location>
        <begin position="729"/>
        <end position="751"/>
    </location>
</feature>
<accession>A0AAV2QII5</accession>
<organism evidence="7 8">
    <name type="scientific">Meganyctiphanes norvegica</name>
    <name type="common">Northern krill</name>
    <name type="synonym">Thysanopoda norvegica</name>
    <dbReference type="NCBI Taxonomy" id="48144"/>
    <lineage>
        <taxon>Eukaryota</taxon>
        <taxon>Metazoa</taxon>
        <taxon>Ecdysozoa</taxon>
        <taxon>Arthropoda</taxon>
        <taxon>Crustacea</taxon>
        <taxon>Multicrustacea</taxon>
        <taxon>Malacostraca</taxon>
        <taxon>Eumalacostraca</taxon>
        <taxon>Eucarida</taxon>
        <taxon>Euphausiacea</taxon>
        <taxon>Euphausiidae</taxon>
        <taxon>Meganyctiphanes</taxon>
    </lineage>
</organism>
<feature type="region of interest" description="Disordered" evidence="4">
    <location>
        <begin position="908"/>
        <end position="984"/>
    </location>
</feature>
<keyword evidence="2" id="KW-0732">Signal</keyword>
<dbReference type="SUPFAM" id="SSF53474">
    <property type="entry name" value="alpha/beta-Hydrolases"/>
    <property type="match status" value="1"/>
</dbReference>
<feature type="compositionally biased region" description="Low complexity" evidence="4">
    <location>
        <begin position="800"/>
        <end position="815"/>
    </location>
</feature>
<feature type="compositionally biased region" description="Low complexity" evidence="4">
    <location>
        <begin position="908"/>
        <end position="926"/>
    </location>
</feature>
<evidence type="ECO:0000256" key="1">
    <source>
        <dbReference type="ARBA" id="ARBA00005964"/>
    </source>
</evidence>
<dbReference type="InterPro" id="IPR002018">
    <property type="entry name" value="CarbesteraseB"/>
</dbReference>
<feature type="region of interest" description="Disordered" evidence="4">
    <location>
        <begin position="12"/>
        <end position="34"/>
    </location>
</feature>
<comment type="similarity">
    <text evidence="1">Belongs to the type-B carboxylesterase/lipase family.</text>
</comment>
<name>A0AAV2QII5_MEGNR</name>
<dbReference type="InterPro" id="IPR019819">
    <property type="entry name" value="Carboxylesterase_B_CS"/>
</dbReference>
<keyword evidence="5" id="KW-1133">Transmembrane helix</keyword>
<keyword evidence="5" id="KW-0812">Transmembrane</keyword>
<feature type="non-terminal residue" evidence="7">
    <location>
        <position position="1110"/>
    </location>
</feature>
<protein>
    <recommendedName>
        <fullName evidence="6">Carboxylesterase type B domain-containing protein</fullName>
    </recommendedName>
</protein>
<evidence type="ECO:0000313" key="8">
    <source>
        <dbReference type="Proteomes" id="UP001497623"/>
    </source>
</evidence>
<dbReference type="Gene3D" id="3.40.50.1820">
    <property type="entry name" value="alpha/beta hydrolase"/>
    <property type="match status" value="1"/>
</dbReference>
<dbReference type="EMBL" id="CAXKWB010006436">
    <property type="protein sequence ID" value="CAL4082806.1"/>
    <property type="molecule type" value="Genomic_DNA"/>
</dbReference>
<evidence type="ECO:0000313" key="7">
    <source>
        <dbReference type="EMBL" id="CAL4082806.1"/>
    </source>
</evidence>
<feature type="compositionally biased region" description="Basic residues" evidence="4">
    <location>
        <begin position="972"/>
        <end position="984"/>
    </location>
</feature>
<dbReference type="AlphaFoldDB" id="A0AAV2QII5"/>
<sequence>MQHASKYLYTTDDIQGRGGGGGRTGVGVTSPVRQRHSSSRDALLVQAIMVVALVLLQALGAGGETRSPRVVTTKYGKLRGSIKPLPNKHLRPVEVFLGVPYATPPTGSNRFSPTRTPSPWAGERVADQYGPVCPQRFPDNWDDATTPPKKRREQLKRLGNYLTHQAEDCLYLNVYVPSPVADTTGHRALPVVVYIHGESFEWGAANPYDGSVMAAYGEVIVVTLNYRLGPLGFLNTNAAPGGGGRTHVMNHGLMDQIAALHWVQENIGAFGGDPGSVTLLGHGTGAACIHFLMVSSAVVPGLFHRAVLMSGSAMSSWATVGTPTHYALQLGRALNCTASLPAEGSQQQEYLPTADDFDNMVNCLKDKPLDELQAVNIQAPEFLYAFGPSIDGIVIRHDFKRELRKREDEVSKEYDLLFGVVPQESYDAFSENDIKNGFSMDRRDKMFRTLVRNSYDYHLNEVYISLVNEYTDWDNPGLQPYKTRNAALDALSDARFVAPVLQAANNLRIGDKNQFFYVFDHESTGDGSTQYPVDIKEVHGTLHGEELAYVFGTPLVGELGVFTGNWTKQDNLVAEAMLTYFTNFAKTGNPNFREGQELFSQERERKAFKKQIWENYDPVYQKYLEISGRPRLPDHYRAHQLALWSWLIPQLQRVGQLEFLTLRDPDNEEQEPEDRLQELSVLHHLFSQHDDPNLYSGAVRPLMHMAGHYIVPSTTTTMPPPTTTALFLGTTPHPPRPPPQAPPNETAHTAATKPADAVDYVAYSTALSVTIAIGVSLLILNILIFAGVYYQRDRSRMGNKQEQQQNSQNSSNSDQQMVAITPASGPSLGSTCNLEVTTKQTTLSDSTPLKVPPPSPLQHTQAFTHISECPPAFADLPTLMEGGGVHCVPVPPPTIPNGSATLLRQQLQQQQQLQQHQQHIQQQQHQVCPRPPPPPRLTPSESQPFLPAVVPAPPRGKIPPYEELRTGTLQHPPHHHHHHHHHHGHAQVVDYYGGPIYDERDMTTSFRGDDLMMNMGPDKSSIITEQQQPQQQQLKTCEHPQPNKQQMSNHRPRLHRQQSEDGALTLSYKKTCDLVLLHPLTKDNFNLYAYKVYLQTFLLENWHRLQKITI</sequence>
<dbReference type="PANTHER" id="PTHR43903">
    <property type="entry name" value="NEUROLIGIN"/>
    <property type="match status" value="1"/>
</dbReference>
<feature type="region of interest" description="Disordered" evidence="4">
    <location>
        <begin position="1022"/>
        <end position="1060"/>
    </location>
</feature>
<keyword evidence="5" id="KW-0472">Membrane</keyword>
<gene>
    <name evidence="7" type="ORF">MNOR_LOCUS12000</name>
</gene>
<feature type="compositionally biased region" description="Pro residues" evidence="4">
    <location>
        <begin position="732"/>
        <end position="742"/>
    </location>
</feature>
<evidence type="ECO:0000256" key="3">
    <source>
        <dbReference type="ARBA" id="ARBA00023180"/>
    </source>
</evidence>
<keyword evidence="3" id="KW-0325">Glycoprotein</keyword>
<feature type="region of interest" description="Disordered" evidence="4">
    <location>
        <begin position="796"/>
        <end position="815"/>
    </location>
</feature>
<dbReference type="Pfam" id="PF00135">
    <property type="entry name" value="COesterase"/>
    <property type="match status" value="1"/>
</dbReference>
<dbReference type="Proteomes" id="UP001497623">
    <property type="component" value="Unassembled WGS sequence"/>
</dbReference>
<feature type="transmembrane region" description="Helical" evidence="5">
    <location>
        <begin position="43"/>
        <end position="63"/>
    </location>
</feature>
<proteinExistence type="inferred from homology"/>
<evidence type="ECO:0000256" key="5">
    <source>
        <dbReference type="SAM" id="Phobius"/>
    </source>
</evidence>
<feature type="domain" description="Carboxylesterase type B" evidence="6">
    <location>
        <begin position="68"/>
        <end position="644"/>
    </location>
</feature>
<evidence type="ECO:0000256" key="4">
    <source>
        <dbReference type="SAM" id="MobiDB-lite"/>
    </source>
</evidence>
<reference evidence="7 8" key="1">
    <citation type="submission" date="2024-05" db="EMBL/GenBank/DDBJ databases">
        <authorList>
            <person name="Wallberg A."/>
        </authorList>
    </citation>
    <scope>NUCLEOTIDE SEQUENCE [LARGE SCALE GENOMIC DNA]</scope>
</reference>
<evidence type="ECO:0000256" key="2">
    <source>
        <dbReference type="ARBA" id="ARBA00022729"/>
    </source>
</evidence>
<feature type="compositionally biased region" description="Gly residues" evidence="4">
    <location>
        <begin position="16"/>
        <end position="25"/>
    </location>
</feature>
<feature type="transmembrane region" description="Helical" evidence="5">
    <location>
        <begin position="760"/>
        <end position="790"/>
    </location>
</feature>
<dbReference type="PROSITE" id="PS00941">
    <property type="entry name" value="CARBOXYLESTERASE_B_2"/>
    <property type="match status" value="1"/>
</dbReference>
<comment type="caution">
    <text evidence="7">The sequence shown here is derived from an EMBL/GenBank/DDBJ whole genome shotgun (WGS) entry which is preliminary data.</text>
</comment>
<keyword evidence="8" id="KW-1185">Reference proteome</keyword>
<evidence type="ECO:0000259" key="6">
    <source>
        <dbReference type="Pfam" id="PF00135"/>
    </source>
</evidence>